<dbReference type="Proteomes" id="UP001596306">
    <property type="component" value="Unassembled WGS sequence"/>
</dbReference>
<comment type="caution">
    <text evidence="2">The sequence shown here is derived from an EMBL/GenBank/DDBJ whole genome shotgun (WGS) entry which is preliminary data.</text>
</comment>
<accession>A0ABW1VFT4</accession>
<dbReference type="EMBL" id="JBHSTP010000001">
    <property type="protein sequence ID" value="MFC6355876.1"/>
    <property type="molecule type" value="Genomic_DNA"/>
</dbReference>
<dbReference type="InterPro" id="IPR036661">
    <property type="entry name" value="Luciferase-like_sf"/>
</dbReference>
<evidence type="ECO:0000313" key="3">
    <source>
        <dbReference type="Proteomes" id="UP001596306"/>
    </source>
</evidence>
<proteinExistence type="predicted"/>
<feature type="domain" description="Luciferase-like" evidence="1">
    <location>
        <begin position="3"/>
        <end position="53"/>
    </location>
</feature>
<sequence>MQTVELAVAAEELGDDGAFVRTHRFAPQLASPFPLLAAIAARTRRIELGTGVIDMRWHIGFMTLEPLPQVQQYICLSVCTDIISVMRILIVGQGPVATVLATSFEPHVQLALAVREPEGEYRTVQSRRVRAGSRGITSRRVELMSLPSVPMGWDAVVSTAAPDAPGMRDLLTRVDAGVVMAVSQVPSEVAVLAKLAGERPWGIVVPGFLAWGTGPVSYWRTGSLFTVAGSASPILRGTFDRALPEASVAIALLQAATTMPIVAGLHSVGYDLARAAPLSRRLARAADEARSAVAADYDLPTPRRVLPAAVRAALWGFPRLAPMNLTDYLSAHFGGHRMQTVRMLTDWITSGRSHGLATIELEELRKQLGGEKWWSMH</sequence>
<dbReference type="Gene3D" id="3.20.20.30">
    <property type="entry name" value="Luciferase-like domain"/>
    <property type="match status" value="1"/>
</dbReference>
<protein>
    <submittedName>
        <fullName evidence="2">LLM class flavin-dependent oxidoreductase</fullName>
    </submittedName>
</protein>
<name>A0ABW1VFT4_9MICO</name>
<reference evidence="3" key="1">
    <citation type="journal article" date="2019" name="Int. J. Syst. Evol. Microbiol.">
        <title>The Global Catalogue of Microorganisms (GCM) 10K type strain sequencing project: providing services to taxonomists for standard genome sequencing and annotation.</title>
        <authorList>
            <consortium name="The Broad Institute Genomics Platform"/>
            <consortium name="The Broad Institute Genome Sequencing Center for Infectious Disease"/>
            <person name="Wu L."/>
            <person name="Ma J."/>
        </authorList>
    </citation>
    <scope>NUCLEOTIDE SEQUENCE [LARGE SCALE GENOMIC DNA]</scope>
    <source>
        <strain evidence="3">CCUG 43304</strain>
    </source>
</reference>
<evidence type="ECO:0000313" key="2">
    <source>
        <dbReference type="EMBL" id="MFC6355876.1"/>
    </source>
</evidence>
<keyword evidence="3" id="KW-1185">Reference proteome</keyword>
<dbReference type="SUPFAM" id="SSF51679">
    <property type="entry name" value="Bacterial luciferase-like"/>
    <property type="match status" value="1"/>
</dbReference>
<organism evidence="2 3">
    <name type="scientific">Luethyella okanaganae</name>
    <dbReference type="NCBI Taxonomy" id="69372"/>
    <lineage>
        <taxon>Bacteria</taxon>
        <taxon>Bacillati</taxon>
        <taxon>Actinomycetota</taxon>
        <taxon>Actinomycetes</taxon>
        <taxon>Micrococcales</taxon>
        <taxon>Microbacteriaceae</taxon>
        <taxon>Luethyella</taxon>
    </lineage>
</organism>
<dbReference type="InterPro" id="IPR011251">
    <property type="entry name" value="Luciferase-like_dom"/>
</dbReference>
<evidence type="ECO:0000259" key="1">
    <source>
        <dbReference type="Pfam" id="PF00296"/>
    </source>
</evidence>
<dbReference type="RefSeq" id="WP_386729310.1">
    <property type="nucleotide sequence ID" value="NZ_JBHSTP010000001.1"/>
</dbReference>
<dbReference type="Pfam" id="PF00296">
    <property type="entry name" value="Bac_luciferase"/>
    <property type="match status" value="1"/>
</dbReference>
<gene>
    <name evidence="2" type="ORF">ACFQB0_07125</name>
</gene>